<feature type="transmembrane region" description="Helical" evidence="1">
    <location>
        <begin position="45"/>
        <end position="63"/>
    </location>
</feature>
<gene>
    <name evidence="2" type="ORF">TVY486_1107740</name>
</gene>
<evidence type="ECO:0000313" key="2">
    <source>
        <dbReference type="EMBL" id="CCC53290.1"/>
    </source>
</evidence>
<keyword evidence="1" id="KW-0812">Transmembrane</keyword>
<sequence length="112" mass="12728">MCGSELENSSELEPRQPGGIFSPFPFFTSPIVFTCVSVREIDQLMYFVVIVVVVCPACFPYLIPYFDLPLPVALTLLQPIDYLPINFFPLGIEHDLHNTNNNVNPRPEERVK</sequence>
<dbReference type="AlphaFoldDB" id="G0UBU2"/>
<proteinExistence type="predicted"/>
<protein>
    <submittedName>
        <fullName evidence="2">Uncharacterized protein</fullName>
    </submittedName>
</protein>
<organism evidence="2">
    <name type="scientific">Trypanosoma vivax (strain Y486)</name>
    <dbReference type="NCBI Taxonomy" id="1055687"/>
    <lineage>
        <taxon>Eukaryota</taxon>
        <taxon>Discoba</taxon>
        <taxon>Euglenozoa</taxon>
        <taxon>Kinetoplastea</taxon>
        <taxon>Metakinetoplastina</taxon>
        <taxon>Trypanosomatida</taxon>
        <taxon>Trypanosomatidae</taxon>
        <taxon>Trypanosoma</taxon>
        <taxon>Duttonella</taxon>
    </lineage>
</organism>
<keyword evidence="1" id="KW-1133">Transmembrane helix</keyword>
<feature type="transmembrane region" description="Helical" evidence="1">
    <location>
        <begin position="20"/>
        <end position="38"/>
    </location>
</feature>
<keyword evidence="1" id="KW-0472">Membrane</keyword>
<name>G0UBU2_TRYVY</name>
<dbReference type="EMBL" id="HE573027">
    <property type="protein sequence ID" value="CCC53290.1"/>
    <property type="molecule type" value="Genomic_DNA"/>
</dbReference>
<accession>G0UBU2</accession>
<reference evidence="2" key="1">
    <citation type="journal article" date="2012" name="Proc. Natl. Acad. Sci. U.S.A.">
        <title>Antigenic diversity is generated by distinct evolutionary mechanisms in African trypanosome species.</title>
        <authorList>
            <person name="Jackson A.P."/>
            <person name="Berry A."/>
            <person name="Aslett M."/>
            <person name="Allison H.C."/>
            <person name="Burton P."/>
            <person name="Vavrova-Anderson J."/>
            <person name="Brown R."/>
            <person name="Browne H."/>
            <person name="Corton N."/>
            <person name="Hauser H."/>
            <person name="Gamble J."/>
            <person name="Gilderthorp R."/>
            <person name="Marcello L."/>
            <person name="McQuillan J."/>
            <person name="Otto T.D."/>
            <person name="Quail M.A."/>
            <person name="Sanders M.J."/>
            <person name="van Tonder A."/>
            <person name="Ginger M.L."/>
            <person name="Field M.C."/>
            <person name="Barry J.D."/>
            <person name="Hertz-Fowler C."/>
            <person name="Berriman M."/>
        </authorList>
    </citation>
    <scope>NUCLEOTIDE SEQUENCE</scope>
    <source>
        <strain evidence="2">Y486</strain>
    </source>
</reference>
<evidence type="ECO:0000256" key="1">
    <source>
        <dbReference type="SAM" id="Phobius"/>
    </source>
</evidence>
<dbReference type="VEuPathDB" id="TriTrypDB:TvY486_1107740"/>